<accession>D5EK88</accession>
<dbReference type="HOGENOM" id="CLU_1568083_0_0_0"/>
<dbReference type="KEGG" id="caa:Caka_1818"/>
<dbReference type="EMBL" id="CP001998">
    <property type="protein sequence ID" value="ADE54837.1"/>
    <property type="molecule type" value="Genomic_DNA"/>
</dbReference>
<name>D5EK88_CORAD</name>
<evidence type="ECO:0008006" key="3">
    <source>
        <dbReference type="Google" id="ProtNLM"/>
    </source>
</evidence>
<keyword evidence="2" id="KW-1185">Reference proteome</keyword>
<reference evidence="1 2" key="1">
    <citation type="journal article" date="2010" name="Stand. Genomic Sci.">
        <title>Complete genome sequence of Coraliomargarita akajimensis type strain (04OKA010-24).</title>
        <authorList>
            <person name="Mavromatis K."/>
            <person name="Abt B."/>
            <person name="Brambilla E."/>
            <person name="Lapidus A."/>
            <person name="Copeland A."/>
            <person name="Deshpande S."/>
            <person name="Nolan M."/>
            <person name="Lucas S."/>
            <person name="Tice H."/>
            <person name="Cheng J.F."/>
            <person name="Han C."/>
            <person name="Detter J.C."/>
            <person name="Woyke T."/>
            <person name="Goodwin L."/>
            <person name="Pitluck S."/>
            <person name="Held B."/>
            <person name="Brettin T."/>
            <person name="Tapia R."/>
            <person name="Ivanova N."/>
            <person name="Mikhailova N."/>
            <person name="Pati A."/>
            <person name="Liolios K."/>
            <person name="Chen A."/>
            <person name="Palaniappan K."/>
            <person name="Land M."/>
            <person name="Hauser L."/>
            <person name="Chang Y.J."/>
            <person name="Jeffries C.D."/>
            <person name="Rohde M."/>
            <person name="Goker M."/>
            <person name="Bristow J."/>
            <person name="Eisen J.A."/>
            <person name="Markowitz V."/>
            <person name="Hugenholtz P."/>
            <person name="Klenk H.P."/>
            <person name="Kyrpides N.C."/>
        </authorList>
    </citation>
    <scope>NUCLEOTIDE SEQUENCE [LARGE SCALE GENOMIC DNA]</scope>
    <source>
        <strain evidence="2">DSM 45221 / IAM 15411 / JCM 23193 / KCTC 12865</strain>
    </source>
</reference>
<protein>
    <recommendedName>
        <fullName evidence="3">Lipocalin-like domain-containing protein</fullName>
    </recommendedName>
</protein>
<dbReference type="Proteomes" id="UP000000925">
    <property type="component" value="Chromosome"/>
</dbReference>
<gene>
    <name evidence="1" type="ordered locus">Caka_1818</name>
</gene>
<evidence type="ECO:0000313" key="1">
    <source>
        <dbReference type="EMBL" id="ADE54837.1"/>
    </source>
</evidence>
<organism evidence="1 2">
    <name type="scientific">Coraliomargarita akajimensis (strain DSM 45221 / IAM 15411 / JCM 23193 / KCTC 12865 / 04OKA010-24)</name>
    <dbReference type="NCBI Taxonomy" id="583355"/>
    <lineage>
        <taxon>Bacteria</taxon>
        <taxon>Pseudomonadati</taxon>
        <taxon>Verrucomicrobiota</taxon>
        <taxon>Opitutia</taxon>
        <taxon>Puniceicoccales</taxon>
        <taxon>Coraliomargaritaceae</taxon>
        <taxon>Coraliomargarita</taxon>
    </lineage>
</organism>
<dbReference type="OrthoDB" id="196373at2"/>
<dbReference type="AlphaFoldDB" id="D5EK88"/>
<evidence type="ECO:0000313" key="2">
    <source>
        <dbReference type="Proteomes" id="UP000000925"/>
    </source>
</evidence>
<dbReference type="RefSeq" id="WP_013043559.1">
    <property type="nucleotide sequence ID" value="NC_014008.1"/>
</dbReference>
<proteinExistence type="predicted"/>
<sequence length="170" mass="19591">MRSARAFFLPVLLLPLTLFAEDRLMAYLKQYEGRWVGTFTVKSSVSDYSESFPVEQQYWFEGDHLCGVSVSQREGQGLESAQSEVFIDDKVLYLLVRRGETVEKFIGVFKDERIIWIPANLQRAEDYQTTERLLSKDGKRLLKTEGFDTYVYSGGIAHIAFLGELVRQED</sequence>